<feature type="transmembrane region" description="Helical" evidence="5">
    <location>
        <begin position="98"/>
        <end position="118"/>
    </location>
</feature>
<feature type="domain" description="Major facilitator superfamily (MFS) profile" evidence="6">
    <location>
        <begin position="31"/>
        <end position="414"/>
    </location>
</feature>
<evidence type="ECO:0000256" key="4">
    <source>
        <dbReference type="SAM" id="MobiDB-lite"/>
    </source>
</evidence>
<dbReference type="Gene3D" id="1.20.1250.20">
    <property type="entry name" value="MFS general substrate transporter like domains"/>
    <property type="match status" value="1"/>
</dbReference>
<dbReference type="AlphaFoldDB" id="A0A6L3SSR4"/>
<evidence type="ECO:0000256" key="1">
    <source>
        <dbReference type="ARBA" id="ARBA00022692"/>
    </source>
</evidence>
<evidence type="ECO:0000256" key="3">
    <source>
        <dbReference type="ARBA" id="ARBA00023136"/>
    </source>
</evidence>
<evidence type="ECO:0000256" key="2">
    <source>
        <dbReference type="ARBA" id="ARBA00022989"/>
    </source>
</evidence>
<dbReference type="OrthoDB" id="9797953at2"/>
<sequence>MLRAPHEGRRMADGDLGTGGGEPARPLGTARITMAGLCAALVGIGLGRFAYTPLIPALIEARWFSASDVVYLGAANLAGYLAGALAARPASARLAPPWILRGAMLTATLACFACTVPLSLPWFFAWRFAAGASGGLIMVLAAATILPHAPASRRGLVGGLIFTGVGLGIAASGTLVPVLLRVGLVKTWAALGVLSGLLTLAAWPNWPAHRPPEARRAPPRPGAEPAAPHSRVVRGLSLAYGLNAVALVPHMVFLVDFVARGLGRGVDAGARDWVLYGLGAMAGPLLAGNLADRVGFGPALRLAFLLQAGAVAIPAFDDSPAAMALSSLVVGAFTPGIVPLMIGRLHELLPHDPDAQRQAWSRATTSFALFQAASAYGFSYLFAHTAGTHAGLFELGSLAVLLALLVDLAVTRRGPRPVPEARAPEAACPPRD</sequence>
<feature type="region of interest" description="Disordered" evidence="4">
    <location>
        <begin position="1"/>
        <end position="21"/>
    </location>
</feature>
<dbReference type="InterPro" id="IPR010645">
    <property type="entry name" value="MFS_4"/>
</dbReference>
<name>A0A6L3SSR4_9HYPH</name>
<dbReference type="EMBL" id="VZZK01000029">
    <property type="protein sequence ID" value="KAB1076593.1"/>
    <property type="molecule type" value="Genomic_DNA"/>
</dbReference>
<reference evidence="7 8" key="1">
    <citation type="submission" date="2019-09" db="EMBL/GenBank/DDBJ databases">
        <title>YIM 48816 draft genome.</title>
        <authorList>
            <person name="Jiang L."/>
        </authorList>
    </citation>
    <scope>NUCLEOTIDE SEQUENCE [LARGE SCALE GENOMIC DNA]</scope>
    <source>
        <strain evidence="7 8">YIM 48816</strain>
    </source>
</reference>
<evidence type="ECO:0000256" key="5">
    <source>
        <dbReference type="SAM" id="Phobius"/>
    </source>
</evidence>
<keyword evidence="1 5" id="KW-0812">Transmembrane</keyword>
<dbReference type="Pfam" id="PF06779">
    <property type="entry name" value="MFS_4"/>
    <property type="match status" value="1"/>
</dbReference>
<organism evidence="7 8">
    <name type="scientific">Methylobacterium soli</name>
    <dbReference type="NCBI Taxonomy" id="553447"/>
    <lineage>
        <taxon>Bacteria</taxon>
        <taxon>Pseudomonadati</taxon>
        <taxon>Pseudomonadota</taxon>
        <taxon>Alphaproteobacteria</taxon>
        <taxon>Hyphomicrobiales</taxon>
        <taxon>Methylobacteriaceae</taxon>
        <taxon>Methylobacterium</taxon>
    </lineage>
</organism>
<dbReference type="PROSITE" id="PS50850">
    <property type="entry name" value="MFS"/>
    <property type="match status" value="1"/>
</dbReference>
<feature type="transmembrane region" description="Helical" evidence="5">
    <location>
        <begin position="32"/>
        <end position="51"/>
    </location>
</feature>
<dbReference type="Proteomes" id="UP000474159">
    <property type="component" value="Unassembled WGS sequence"/>
</dbReference>
<keyword evidence="8" id="KW-1185">Reference proteome</keyword>
<evidence type="ECO:0000313" key="8">
    <source>
        <dbReference type="Proteomes" id="UP000474159"/>
    </source>
</evidence>
<feature type="transmembrane region" description="Helical" evidence="5">
    <location>
        <begin position="155"/>
        <end position="176"/>
    </location>
</feature>
<gene>
    <name evidence="7" type="ORF">F6X53_23125</name>
</gene>
<feature type="compositionally biased region" description="Basic and acidic residues" evidence="4">
    <location>
        <begin position="1"/>
        <end position="13"/>
    </location>
</feature>
<comment type="caution">
    <text evidence="7">The sequence shown here is derived from an EMBL/GenBank/DDBJ whole genome shotgun (WGS) entry which is preliminary data.</text>
</comment>
<feature type="transmembrane region" description="Helical" evidence="5">
    <location>
        <begin position="389"/>
        <end position="410"/>
    </location>
</feature>
<dbReference type="SUPFAM" id="SSF103473">
    <property type="entry name" value="MFS general substrate transporter"/>
    <property type="match status" value="1"/>
</dbReference>
<feature type="transmembrane region" description="Helical" evidence="5">
    <location>
        <begin position="124"/>
        <end position="143"/>
    </location>
</feature>
<dbReference type="GO" id="GO:0005886">
    <property type="term" value="C:plasma membrane"/>
    <property type="evidence" value="ECO:0007669"/>
    <property type="project" value="TreeGrafter"/>
</dbReference>
<feature type="transmembrane region" description="Helical" evidence="5">
    <location>
        <begin position="322"/>
        <end position="342"/>
    </location>
</feature>
<feature type="transmembrane region" description="Helical" evidence="5">
    <location>
        <begin position="188"/>
        <end position="206"/>
    </location>
</feature>
<protein>
    <submittedName>
        <fullName evidence="7">YbfB/YjiJ family MFS transporter</fullName>
    </submittedName>
</protein>
<feature type="transmembrane region" description="Helical" evidence="5">
    <location>
        <begin position="63"/>
        <end position="86"/>
    </location>
</feature>
<dbReference type="PANTHER" id="PTHR23537">
    <property type="match status" value="1"/>
</dbReference>
<dbReference type="InterPro" id="IPR020846">
    <property type="entry name" value="MFS_dom"/>
</dbReference>
<dbReference type="GO" id="GO:0022857">
    <property type="term" value="F:transmembrane transporter activity"/>
    <property type="evidence" value="ECO:0007669"/>
    <property type="project" value="InterPro"/>
</dbReference>
<keyword evidence="3 5" id="KW-0472">Membrane</keyword>
<proteinExistence type="predicted"/>
<keyword evidence="2 5" id="KW-1133">Transmembrane helix</keyword>
<evidence type="ECO:0000259" key="6">
    <source>
        <dbReference type="PROSITE" id="PS50850"/>
    </source>
</evidence>
<accession>A0A6L3SSR4</accession>
<evidence type="ECO:0000313" key="7">
    <source>
        <dbReference type="EMBL" id="KAB1076593.1"/>
    </source>
</evidence>
<feature type="transmembrane region" description="Helical" evidence="5">
    <location>
        <begin position="238"/>
        <end position="261"/>
    </location>
</feature>
<dbReference type="InterPro" id="IPR036259">
    <property type="entry name" value="MFS_trans_sf"/>
</dbReference>
<feature type="transmembrane region" description="Helical" evidence="5">
    <location>
        <begin position="273"/>
        <end position="291"/>
    </location>
</feature>
<dbReference type="PANTHER" id="PTHR23537:SF1">
    <property type="entry name" value="SUGAR TRANSPORTER"/>
    <property type="match status" value="1"/>
</dbReference>
<feature type="transmembrane region" description="Helical" evidence="5">
    <location>
        <begin position="298"/>
        <end position="316"/>
    </location>
</feature>
<feature type="transmembrane region" description="Helical" evidence="5">
    <location>
        <begin position="363"/>
        <end position="383"/>
    </location>
</feature>